<dbReference type="Pfam" id="PF01477">
    <property type="entry name" value="PLAT"/>
    <property type="match status" value="1"/>
</dbReference>
<dbReference type="InterPro" id="IPR052970">
    <property type="entry name" value="Inner_ear_hair_cell_LOXHD"/>
</dbReference>
<reference evidence="4 5" key="1">
    <citation type="submission" date="2021-06" db="EMBL/GenBank/DDBJ databases">
        <authorList>
            <person name="Palmer J.M."/>
        </authorList>
    </citation>
    <scope>NUCLEOTIDE SEQUENCE [LARGE SCALE GENOMIC DNA]</scope>
    <source>
        <strain evidence="4 5">GA_2019</strain>
        <tissue evidence="4">Muscle</tissue>
    </source>
</reference>
<sequence length="242" mass="27835">MGSKSKNKKGGDQVAVDEEDVKKKKKDKKKKGSERGESDEGTKKTKGKKKKIENYVEIYENELRNYEPENMENYEDEYHKKKVYEVVTITGDERGAGTDANVFITLFGEYGITPKIHLASKSRTAFERSKTDVFRVRTHNVGYLKKIRIEHDNTGMNASWFLDRVVITDVIRPHLRFYFACNNWLSREEGDGLYVRDLLASMDQMDMPKYNKYVASVFTADMKASGTDADVFINIFGEFGDT</sequence>
<dbReference type="InterPro" id="IPR036392">
    <property type="entry name" value="PLAT/LH2_dom_sf"/>
</dbReference>
<keyword evidence="5" id="KW-1185">Reference proteome</keyword>
<feature type="non-terminal residue" evidence="4">
    <location>
        <position position="242"/>
    </location>
</feature>
<feature type="region of interest" description="Disordered" evidence="2">
    <location>
        <begin position="1"/>
        <end position="48"/>
    </location>
</feature>
<evidence type="ECO:0000256" key="1">
    <source>
        <dbReference type="PROSITE-ProRule" id="PRU00152"/>
    </source>
</evidence>
<comment type="caution">
    <text evidence="4">The sequence shown here is derived from an EMBL/GenBank/DDBJ whole genome shotgun (WGS) entry which is preliminary data.</text>
</comment>
<protein>
    <submittedName>
        <fullName evidence="4">Lipoxygenase y domain-containing protein 1</fullName>
    </submittedName>
</protein>
<name>A0ABV0MLH7_9TELE</name>
<feature type="domain" description="PLAT" evidence="3">
    <location>
        <begin position="211"/>
        <end position="242"/>
    </location>
</feature>
<feature type="domain" description="PLAT" evidence="3">
    <location>
        <begin position="82"/>
        <end position="199"/>
    </location>
</feature>
<evidence type="ECO:0000313" key="4">
    <source>
        <dbReference type="EMBL" id="MEQ2159961.1"/>
    </source>
</evidence>
<feature type="compositionally biased region" description="Basic and acidic residues" evidence="2">
    <location>
        <begin position="33"/>
        <end position="43"/>
    </location>
</feature>
<dbReference type="Gene3D" id="2.40.180.10">
    <property type="entry name" value="Catalase core domain"/>
    <property type="match status" value="2"/>
</dbReference>
<dbReference type="CDD" id="cd01756">
    <property type="entry name" value="PLAT_repeat"/>
    <property type="match status" value="1"/>
</dbReference>
<dbReference type="PANTHER" id="PTHR45901:SF3">
    <property type="entry name" value="LIPOXYGENASE HOMOLOGY DOMAIN-CONTAINING PROTEIN 1"/>
    <property type="match status" value="1"/>
</dbReference>
<organism evidence="4 5">
    <name type="scientific">Goodea atripinnis</name>
    <dbReference type="NCBI Taxonomy" id="208336"/>
    <lineage>
        <taxon>Eukaryota</taxon>
        <taxon>Metazoa</taxon>
        <taxon>Chordata</taxon>
        <taxon>Craniata</taxon>
        <taxon>Vertebrata</taxon>
        <taxon>Euteleostomi</taxon>
        <taxon>Actinopterygii</taxon>
        <taxon>Neopterygii</taxon>
        <taxon>Teleostei</taxon>
        <taxon>Neoteleostei</taxon>
        <taxon>Acanthomorphata</taxon>
        <taxon>Ovalentaria</taxon>
        <taxon>Atherinomorphae</taxon>
        <taxon>Cyprinodontiformes</taxon>
        <taxon>Goodeidae</taxon>
        <taxon>Goodea</taxon>
    </lineage>
</organism>
<gene>
    <name evidence="4" type="primary">LOXHD1_2</name>
    <name evidence="4" type="ORF">GOODEAATRI_028580</name>
</gene>
<evidence type="ECO:0000256" key="2">
    <source>
        <dbReference type="SAM" id="MobiDB-lite"/>
    </source>
</evidence>
<proteinExistence type="predicted"/>
<dbReference type="Proteomes" id="UP001476798">
    <property type="component" value="Unassembled WGS sequence"/>
</dbReference>
<evidence type="ECO:0000313" key="5">
    <source>
        <dbReference type="Proteomes" id="UP001476798"/>
    </source>
</evidence>
<dbReference type="InterPro" id="IPR001024">
    <property type="entry name" value="PLAT/LH2_dom"/>
</dbReference>
<evidence type="ECO:0000259" key="3">
    <source>
        <dbReference type="PROSITE" id="PS50095"/>
    </source>
</evidence>
<dbReference type="SMART" id="SM00308">
    <property type="entry name" value="LH2"/>
    <property type="match status" value="1"/>
</dbReference>
<feature type="compositionally biased region" description="Basic residues" evidence="2">
    <location>
        <begin position="23"/>
        <end position="32"/>
    </location>
</feature>
<comment type="caution">
    <text evidence="1">Lacks conserved residue(s) required for the propagation of feature annotation.</text>
</comment>
<dbReference type="SUPFAM" id="SSF49723">
    <property type="entry name" value="Lipase/lipooxygenase domain (PLAT/LH2 domain)"/>
    <property type="match status" value="2"/>
</dbReference>
<dbReference type="PROSITE" id="PS50095">
    <property type="entry name" value="PLAT"/>
    <property type="match status" value="2"/>
</dbReference>
<dbReference type="PANTHER" id="PTHR45901">
    <property type="entry name" value="PROTEIN CBG12474"/>
    <property type="match status" value="1"/>
</dbReference>
<dbReference type="EMBL" id="JAHRIO010004000">
    <property type="protein sequence ID" value="MEQ2159961.1"/>
    <property type="molecule type" value="Genomic_DNA"/>
</dbReference>
<accession>A0ABV0MLH7</accession>